<name>A0AAR2L706_PYGNA</name>
<accession>A0AAR2L706</accession>
<reference evidence="4" key="2">
    <citation type="submission" date="2025-08" db="UniProtKB">
        <authorList>
            <consortium name="Ensembl"/>
        </authorList>
    </citation>
    <scope>IDENTIFICATION</scope>
</reference>
<dbReference type="InterPro" id="IPR003599">
    <property type="entry name" value="Ig_sub"/>
</dbReference>
<dbReference type="GO" id="GO:0002376">
    <property type="term" value="P:immune system process"/>
    <property type="evidence" value="ECO:0007669"/>
    <property type="project" value="UniProtKB-KW"/>
</dbReference>
<keyword evidence="2" id="KW-0391">Immunity</keyword>
<dbReference type="SUPFAM" id="SSF48726">
    <property type="entry name" value="Immunoglobulin"/>
    <property type="match status" value="1"/>
</dbReference>
<proteinExistence type="predicted"/>
<dbReference type="SMART" id="SM00406">
    <property type="entry name" value="IGv"/>
    <property type="match status" value="1"/>
</dbReference>
<dbReference type="AlphaFoldDB" id="A0AAR2L706"/>
<protein>
    <recommendedName>
        <fullName evidence="3">Ig-like domain-containing protein</fullName>
    </recommendedName>
</protein>
<reference evidence="4" key="3">
    <citation type="submission" date="2025-09" db="UniProtKB">
        <authorList>
            <consortium name="Ensembl"/>
        </authorList>
    </citation>
    <scope>IDENTIFICATION</scope>
</reference>
<reference evidence="4 5" key="1">
    <citation type="submission" date="2020-10" db="EMBL/GenBank/DDBJ databases">
        <title>Pygocentrus nattereri (red-bellied piranha) genome, fPygNat1, primary haplotype.</title>
        <authorList>
            <person name="Myers G."/>
            <person name="Meyer A."/>
            <person name="Karagic N."/>
            <person name="Pippel M."/>
            <person name="Winkler S."/>
            <person name="Tracey A."/>
            <person name="Wood J."/>
            <person name="Formenti G."/>
            <person name="Howe K."/>
            <person name="Fedrigo O."/>
            <person name="Jarvis E.D."/>
        </authorList>
    </citation>
    <scope>NUCLEOTIDE SEQUENCE [LARGE SCALE GENOMIC DNA]</scope>
</reference>
<dbReference type="InterPro" id="IPR036179">
    <property type="entry name" value="Ig-like_dom_sf"/>
</dbReference>
<dbReference type="InterPro" id="IPR013106">
    <property type="entry name" value="Ig_V-set"/>
</dbReference>
<organism evidence="4 5">
    <name type="scientific">Pygocentrus nattereri</name>
    <name type="common">Red-bellied piranha</name>
    <dbReference type="NCBI Taxonomy" id="42514"/>
    <lineage>
        <taxon>Eukaryota</taxon>
        <taxon>Metazoa</taxon>
        <taxon>Chordata</taxon>
        <taxon>Craniata</taxon>
        <taxon>Vertebrata</taxon>
        <taxon>Euteleostomi</taxon>
        <taxon>Actinopterygii</taxon>
        <taxon>Neopterygii</taxon>
        <taxon>Teleostei</taxon>
        <taxon>Ostariophysi</taxon>
        <taxon>Characiformes</taxon>
        <taxon>Characoidei</taxon>
        <taxon>Pygocentrus</taxon>
    </lineage>
</organism>
<dbReference type="PANTHER" id="PTHR23268:SF102">
    <property type="entry name" value="IMMUNOGLOBULIN V-SET DOMAIN-CONTAINING PROTEIN"/>
    <property type="match status" value="1"/>
</dbReference>
<dbReference type="PANTHER" id="PTHR23268">
    <property type="entry name" value="T-CELL RECEPTOR BETA CHAIN"/>
    <property type="match status" value="1"/>
</dbReference>
<evidence type="ECO:0000313" key="4">
    <source>
        <dbReference type="Ensembl" id="ENSPNAP00000070156.1"/>
    </source>
</evidence>
<dbReference type="Pfam" id="PF07686">
    <property type="entry name" value="V-set"/>
    <property type="match status" value="1"/>
</dbReference>
<keyword evidence="5" id="KW-1185">Reference proteome</keyword>
<evidence type="ECO:0000256" key="1">
    <source>
        <dbReference type="ARBA" id="ARBA00022729"/>
    </source>
</evidence>
<evidence type="ECO:0000256" key="2">
    <source>
        <dbReference type="ARBA" id="ARBA00022859"/>
    </source>
</evidence>
<dbReference type="InterPro" id="IPR013783">
    <property type="entry name" value="Ig-like_fold"/>
</dbReference>
<evidence type="ECO:0000259" key="3">
    <source>
        <dbReference type="PROSITE" id="PS50835"/>
    </source>
</evidence>
<dbReference type="GO" id="GO:0007166">
    <property type="term" value="P:cell surface receptor signaling pathway"/>
    <property type="evidence" value="ECO:0007669"/>
    <property type="project" value="TreeGrafter"/>
</dbReference>
<dbReference type="InterPro" id="IPR007110">
    <property type="entry name" value="Ig-like_dom"/>
</dbReference>
<dbReference type="SMART" id="SM00409">
    <property type="entry name" value="IG"/>
    <property type="match status" value="1"/>
</dbReference>
<dbReference type="Proteomes" id="UP001501920">
    <property type="component" value="Chromosome 10"/>
</dbReference>
<keyword evidence="1" id="KW-0732">Signal</keyword>
<dbReference type="GeneTree" id="ENSGT01000000215099"/>
<sequence length="141" mass="16495">MFLKFYRICFTQRPNFIGIVQIFAFECTYLTLLTPPHLVKNKQESADLHCSHSIQDYQVMLWYKQSENKLHFLGYLNMQIKYPEEALKNKTDLDGDGRNNGTLTVKNLQPNDSAVYFCAVRYTVLQITVHFNKNCPPSELH</sequence>
<evidence type="ECO:0000313" key="5">
    <source>
        <dbReference type="Proteomes" id="UP001501920"/>
    </source>
</evidence>
<dbReference type="GO" id="GO:0005886">
    <property type="term" value="C:plasma membrane"/>
    <property type="evidence" value="ECO:0007669"/>
    <property type="project" value="TreeGrafter"/>
</dbReference>
<dbReference type="Gene3D" id="2.60.40.10">
    <property type="entry name" value="Immunoglobulins"/>
    <property type="match status" value="1"/>
</dbReference>
<dbReference type="PROSITE" id="PS50835">
    <property type="entry name" value="IG_LIKE"/>
    <property type="match status" value="1"/>
</dbReference>
<dbReference type="InterPro" id="IPR050413">
    <property type="entry name" value="TCR_beta_variable"/>
</dbReference>
<feature type="domain" description="Ig-like" evidence="3">
    <location>
        <begin position="14"/>
        <end position="128"/>
    </location>
</feature>
<dbReference type="Ensembl" id="ENSPNAT00000062131.1">
    <property type="protein sequence ID" value="ENSPNAP00000070156.1"/>
    <property type="gene ID" value="ENSPNAG00000036679.1"/>
</dbReference>